<dbReference type="PANTHER" id="PTHR42716">
    <property type="entry name" value="L-ASPARTATE OXIDASE"/>
    <property type="match status" value="1"/>
</dbReference>
<dbReference type="GO" id="GO:0008734">
    <property type="term" value="F:L-aspartate oxidase activity"/>
    <property type="evidence" value="ECO:0007669"/>
    <property type="project" value="UniProtKB-UniRule"/>
</dbReference>
<dbReference type="InterPro" id="IPR015939">
    <property type="entry name" value="Fum_Rdtase/Succ_DH_flav-like_C"/>
</dbReference>
<sequence length="539" mass="59907">MIPNYLVSIDPVHIPSEKVDCLIIGGGIAGLRAAVELAGLRVLITCKNYLYDSGTYNAQGGVAVALNPKDSPQSHFNDTIAVGCGINDPAAVNILVNDGVERVKELIQWGCKFDRNPNGDEYDFTQEAAHSLPRILHARGDATGKEIVDALLVKVSSIPEIQIQTGFFLIDLVSDGECIRGGIFYDSSHSNIVFIQARVVIAASGGFGQVFQETTNPSSITGDLQAAAFRKGVVLEDMEFYQFHPTVLYMAGVPRFLISESVRGEGAILVNSKGERFMNIYHPDMELAPRDVVSRAIIREMRRTNSNCVYLDLRKMNGNFIVKRFPGIYNFCLEYGIDITKNLIPVRPCAHYAMGGIATDIFGKTTLPGLFACGEVACTGVHGANRLASNSLLEGLVFGARAGKKAKEFIELNNKGSFSLPRYKIDHQPGLSIDVYDLQKSIKSLTWKNVGIERDGDELHEAIEKLNIWGRYIFLKEFSSQDGWETQNMFILFLVMAHAAYLRTESRGAHFRKDFPYSNDDIWKKRQTFTKDFFKKETL</sequence>
<evidence type="ECO:0000256" key="1">
    <source>
        <dbReference type="ARBA" id="ARBA00001974"/>
    </source>
</evidence>
<evidence type="ECO:0000256" key="8">
    <source>
        <dbReference type="ARBA" id="ARBA00023002"/>
    </source>
</evidence>
<comment type="caution">
    <text evidence="15">The sequence shown here is derived from an EMBL/GenBank/DDBJ whole genome shotgun (WGS) entry which is preliminary data.</text>
</comment>
<evidence type="ECO:0000256" key="4">
    <source>
        <dbReference type="ARBA" id="ARBA00012173"/>
    </source>
</evidence>
<evidence type="ECO:0000256" key="5">
    <source>
        <dbReference type="ARBA" id="ARBA00022630"/>
    </source>
</evidence>
<evidence type="ECO:0000256" key="2">
    <source>
        <dbReference type="ARBA" id="ARBA00004950"/>
    </source>
</evidence>
<proteinExistence type="inferred from homology"/>
<dbReference type="Gene3D" id="3.50.50.60">
    <property type="entry name" value="FAD/NAD(P)-binding domain"/>
    <property type="match status" value="1"/>
</dbReference>
<feature type="active site" description="Proton acceptor" evidence="11">
    <location>
        <position position="290"/>
    </location>
</feature>
<dbReference type="Gene3D" id="1.20.58.100">
    <property type="entry name" value="Fumarate reductase/succinate dehydrogenase flavoprotein-like, C-terminal domain"/>
    <property type="match status" value="1"/>
</dbReference>
<evidence type="ECO:0000256" key="9">
    <source>
        <dbReference type="ARBA" id="ARBA00048305"/>
    </source>
</evidence>
<dbReference type="SUPFAM" id="SSF51905">
    <property type="entry name" value="FAD/NAD(P)-binding domain"/>
    <property type="match status" value="1"/>
</dbReference>
<dbReference type="GO" id="GO:0005737">
    <property type="term" value="C:cytoplasm"/>
    <property type="evidence" value="ECO:0007669"/>
    <property type="project" value="UniProtKB-SubCell"/>
</dbReference>
<feature type="domain" description="Fumarate reductase/succinate dehydrogenase flavoprotein-like C-terminal" evidence="14">
    <location>
        <begin position="441"/>
        <end position="530"/>
    </location>
</feature>
<dbReference type="PIRSF" id="PIRSF000171">
    <property type="entry name" value="SDHA_APRA_LASPO"/>
    <property type="match status" value="1"/>
</dbReference>
<dbReference type="PANTHER" id="PTHR42716:SF2">
    <property type="entry name" value="L-ASPARTATE OXIDASE, CHLOROPLASTIC"/>
    <property type="match status" value="1"/>
</dbReference>
<dbReference type="UniPathway" id="UPA00253">
    <property type="reaction ID" value="UER00326"/>
</dbReference>
<evidence type="ECO:0000259" key="13">
    <source>
        <dbReference type="Pfam" id="PF00890"/>
    </source>
</evidence>
<dbReference type="Gene3D" id="3.90.700.10">
    <property type="entry name" value="Succinate dehydrogenase/fumarate reductase flavoprotein, catalytic domain"/>
    <property type="match status" value="1"/>
</dbReference>
<dbReference type="NCBIfam" id="TIGR00551">
    <property type="entry name" value="nadB"/>
    <property type="match status" value="1"/>
</dbReference>
<evidence type="ECO:0000259" key="14">
    <source>
        <dbReference type="Pfam" id="PF02910"/>
    </source>
</evidence>
<comment type="similarity">
    <text evidence="3 12">Belongs to the FAD-dependent oxidoreductase 2 family. NadB subfamily.</text>
</comment>
<evidence type="ECO:0000313" key="15">
    <source>
        <dbReference type="EMBL" id="OQB72204.1"/>
    </source>
</evidence>
<reference evidence="15" key="1">
    <citation type="submission" date="2017-02" db="EMBL/GenBank/DDBJ databases">
        <title>Delving into the versatile metabolic prowess of the omnipresent phylum Bacteroidetes.</title>
        <authorList>
            <person name="Nobu M.K."/>
            <person name="Mei R."/>
            <person name="Narihiro T."/>
            <person name="Kuroda K."/>
            <person name="Liu W.-T."/>
        </authorList>
    </citation>
    <scope>NUCLEOTIDE SEQUENCE</scope>
    <source>
        <strain evidence="15">ADurb.Bin131</strain>
    </source>
</reference>
<comment type="cofactor">
    <cofactor evidence="1 12">
        <name>FAD</name>
        <dbReference type="ChEBI" id="CHEBI:57692"/>
    </cofactor>
</comment>
<evidence type="ECO:0000256" key="12">
    <source>
        <dbReference type="RuleBase" id="RU362049"/>
    </source>
</evidence>
<dbReference type="EC" id="1.4.3.16" evidence="4 10"/>
<dbReference type="InterPro" id="IPR037099">
    <property type="entry name" value="Fum_R/Succ_DH_flav-like_C_sf"/>
</dbReference>
<dbReference type="AlphaFoldDB" id="A0A1V6C5U4"/>
<dbReference type="SUPFAM" id="SSF46977">
    <property type="entry name" value="Succinate dehydrogenase/fumarate reductase flavoprotein C-terminal domain"/>
    <property type="match status" value="1"/>
</dbReference>
<name>A0A1V6C5U4_UNCT6</name>
<keyword evidence="5 12" id="KW-0285">Flavoprotein</keyword>
<dbReference type="Proteomes" id="UP000485562">
    <property type="component" value="Unassembled WGS sequence"/>
</dbReference>
<dbReference type="EMBL" id="MWDQ01000138">
    <property type="protein sequence ID" value="OQB72204.1"/>
    <property type="molecule type" value="Genomic_DNA"/>
</dbReference>
<evidence type="ECO:0000256" key="6">
    <source>
        <dbReference type="ARBA" id="ARBA00022642"/>
    </source>
</evidence>
<dbReference type="Pfam" id="PF00890">
    <property type="entry name" value="FAD_binding_2"/>
    <property type="match status" value="1"/>
</dbReference>
<dbReference type="GO" id="GO:0034628">
    <property type="term" value="P:'de novo' NAD+ biosynthetic process from L-aspartate"/>
    <property type="evidence" value="ECO:0007669"/>
    <property type="project" value="TreeGrafter"/>
</dbReference>
<keyword evidence="7 12" id="KW-0274">FAD</keyword>
<dbReference type="PRINTS" id="PR00368">
    <property type="entry name" value="FADPNR"/>
</dbReference>
<dbReference type="Pfam" id="PF02910">
    <property type="entry name" value="Succ_DH_flav_C"/>
    <property type="match status" value="1"/>
</dbReference>
<dbReference type="FunFam" id="3.90.700.10:FF:000002">
    <property type="entry name" value="L-aspartate oxidase"/>
    <property type="match status" value="1"/>
</dbReference>
<keyword evidence="6 12" id="KW-0662">Pyridine nucleotide biosynthesis</keyword>
<dbReference type="InterPro" id="IPR005288">
    <property type="entry name" value="NadB"/>
</dbReference>
<comment type="function">
    <text evidence="12">Catalyzes the oxidation of L-aspartate to iminoaspartate.</text>
</comment>
<dbReference type="SUPFAM" id="SSF56425">
    <property type="entry name" value="Succinate dehydrogenase/fumarate reductase flavoprotein, catalytic domain"/>
    <property type="match status" value="1"/>
</dbReference>
<protein>
    <recommendedName>
        <fullName evidence="4 10">L-aspartate oxidase</fullName>
        <ecNumber evidence="4 10">1.4.3.16</ecNumber>
    </recommendedName>
</protein>
<organism evidence="15">
    <name type="scientific">candidate division TA06 bacterium ADurb.Bin131</name>
    <dbReference type="NCBI Taxonomy" id="1852827"/>
    <lineage>
        <taxon>Bacteria</taxon>
        <taxon>Bacteria division TA06</taxon>
    </lineage>
</organism>
<evidence type="ECO:0000256" key="10">
    <source>
        <dbReference type="NCBIfam" id="TIGR00551"/>
    </source>
</evidence>
<keyword evidence="8 12" id="KW-0560">Oxidoreductase</keyword>
<evidence type="ECO:0000256" key="11">
    <source>
        <dbReference type="PIRSR" id="PIRSR000171-1"/>
    </source>
</evidence>
<comment type="catalytic activity">
    <reaction evidence="9">
        <text>L-aspartate + O2 = iminosuccinate + H2O2</text>
        <dbReference type="Rhea" id="RHEA:25876"/>
        <dbReference type="ChEBI" id="CHEBI:15379"/>
        <dbReference type="ChEBI" id="CHEBI:16240"/>
        <dbReference type="ChEBI" id="CHEBI:29991"/>
        <dbReference type="ChEBI" id="CHEBI:77875"/>
        <dbReference type="EC" id="1.4.3.16"/>
    </reaction>
    <physiologicalReaction direction="left-to-right" evidence="9">
        <dbReference type="Rhea" id="RHEA:25877"/>
    </physiologicalReaction>
</comment>
<dbReference type="InterPro" id="IPR036188">
    <property type="entry name" value="FAD/NAD-bd_sf"/>
</dbReference>
<evidence type="ECO:0000256" key="7">
    <source>
        <dbReference type="ARBA" id="ARBA00022827"/>
    </source>
</evidence>
<accession>A0A1V6C5U4</accession>
<gene>
    <name evidence="15" type="primary">nadB</name>
    <name evidence="15" type="ORF">BWX89_01448</name>
</gene>
<dbReference type="InterPro" id="IPR027477">
    <property type="entry name" value="Succ_DH/fumarate_Rdtase_cat_sf"/>
</dbReference>
<dbReference type="InterPro" id="IPR003953">
    <property type="entry name" value="FAD-dep_OxRdtase_2_FAD-bd"/>
</dbReference>
<comment type="pathway">
    <text evidence="2 12">Cofactor biosynthesis; NAD(+) biosynthesis; iminoaspartate from L-aspartate (oxidase route): step 1/1.</text>
</comment>
<comment type="subcellular location">
    <subcellularLocation>
        <location evidence="12">Cytoplasm</location>
    </subcellularLocation>
</comment>
<evidence type="ECO:0000256" key="3">
    <source>
        <dbReference type="ARBA" id="ARBA00008562"/>
    </source>
</evidence>
<feature type="domain" description="FAD-dependent oxidoreductase 2 FAD-binding" evidence="13">
    <location>
        <begin position="20"/>
        <end position="392"/>
    </location>
</feature>